<keyword evidence="5" id="KW-0486">Methionine biosynthesis</keyword>
<protein>
    <recommendedName>
        <fullName evidence="2">adenosylhomocysteine nucleosidase</fullName>
        <ecNumber evidence="2">3.2.2.9</ecNumber>
    </recommendedName>
</protein>
<dbReference type="RefSeq" id="WP_114068170.1">
    <property type="nucleotide sequence ID" value="NZ_CP030850.1"/>
</dbReference>
<dbReference type="InterPro" id="IPR000845">
    <property type="entry name" value="Nucleoside_phosphorylase_d"/>
</dbReference>
<dbReference type="GO" id="GO:0008930">
    <property type="term" value="F:methylthioadenosine nucleosidase activity"/>
    <property type="evidence" value="ECO:0007669"/>
    <property type="project" value="InterPro"/>
</dbReference>
<evidence type="ECO:0000313" key="7">
    <source>
        <dbReference type="EMBL" id="AXE19398.1"/>
    </source>
</evidence>
<dbReference type="CDD" id="cd09008">
    <property type="entry name" value="MTAN"/>
    <property type="match status" value="1"/>
</dbReference>
<name>A0A344TL77_9BACT</name>
<evidence type="ECO:0000313" key="8">
    <source>
        <dbReference type="Proteomes" id="UP000251993"/>
    </source>
</evidence>
<feature type="domain" description="Nucleoside phosphorylase" evidence="6">
    <location>
        <begin position="35"/>
        <end position="273"/>
    </location>
</feature>
<dbReference type="GO" id="GO:0009164">
    <property type="term" value="P:nucleoside catabolic process"/>
    <property type="evidence" value="ECO:0007669"/>
    <property type="project" value="InterPro"/>
</dbReference>
<dbReference type="AlphaFoldDB" id="A0A344TL77"/>
<dbReference type="PANTHER" id="PTHR46832">
    <property type="entry name" value="5'-METHYLTHIOADENOSINE/S-ADENOSYLHOMOCYSTEINE NUCLEOSIDASE"/>
    <property type="match status" value="1"/>
</dbReference>
<dbReference type="GO" id="GO:0019284">
    <property type="term" value="P:L-methionine salvage from S-adenosylmethionine"/>
    <property type="evidence" value="ECO:0007669"/>
    <property type="project" value="TreeGrafter"/>
</dbReference>
<proteinExistence type="predicted"/>
<evidence type="ECO:0000256" key="3">
    <source>
        <dbReference type="ARBA" id="ARBA00022605"/>
    </source>
</evidence>
<keyword evidence="3" id="KW-0028">Amino-acid biosynthesis</keyword>
<evidence type="ECO:0000256" key="4">
    <source>
        <dbReference type="ARBA" id="ARBA00022801"/>
    </source>
</evidence>
<evidence type="ECO:0000256" key="2">
    <source>
        <dbReference type="ARBA" id="ARBA00011974"/>
    </source>
</evidence>
<dbReference type="Proteomes" id="UP000251993">
    <property type="component" value="Chromosome"/>
</dbReference>
<dbReference type="GO" id="GO:0005829">
    <property type="term" value="C:cytosol"/>
    <property type="evidence" value="ECO:0007669"/>
    <property type="project" value="TreeGrafter"/>
</dbReference>
<comment type="pathway">
    <text evidence="1">Amino-acid biosynthesis; L-methionine biosynthesis via salvage pathway; S-methyl-5-thio-alpha-D-ribose 1-phosphate from S-methyl-5'-thioadenosine (hydrolase route): step 1/2.</text>
</comment>
<evidence type="ECO:0000259" key="6">
    <source>
        <dbReference type="Pfam" id="PF01048"/>
    </source>
</evidence>
<dbReference type="SUPFAM" id="SSF53167">
    <property type="entry name" value="Purine and uridine phosphorylases"/>
    <property type="match status" value="1"/>
</dbReference>
<dbReference type="NCBIfam" id="TIGR01704">
    <property type="entry name" value="MTA_SAH-Nsdase"/>
    <property type="match status" value="1"/>
</dbReference>
<dbReference type="EC" id="3.2.2.9" evidence="2"/>
<dbReference type="GO" id="GO:0019509">
    <property type="term" value="P:L-methionine salvage from methylthioadenosine"/>
    <property type="evidence" value="ECO:0007669"/>
    <property type="project" value="UniProtKB-UniPathway"/>
</dbReference>
<gene>
    <name evidence="7" type="ORF">DR864_17440</name>
</gene>
<dbReference type="GO" id="GO:0008782">
    <property type="term" value="F:adenosylhomocysteine nucleosidase activity"/>
    <property type="evidence" value="ECO:0007669"/>
    <property type="project" value="UniProtKB-EC"/>
</dbReference>
<dbReference type="NCBIfam" id="NF004079">
    <property type="entry name" value="PRK05584.1"/>
    <property type="match status" value="1"/>
</dbReference>
<sequence>MIFNSFLRQKLVILLIFAPLLSGFAQIYPHKPVTALLGALDEEIELLRSSLQKPKMKMVHGIPFYYGKIGKHRVVIVKTGIGKVNATMTAAFLLQKFHPERVIFTGIAGGLHPDLNPGDIVIGKQTLQYDFGQFTNEGLQTGKTRNPINRELNPLFFQADSLLLIAAQSAAKTTDFQKLANQAKLPYIITGTIVTGDLFVTSETKVNELRKQFDADATEMEGAAVAQLCWQQQVPCLVIRSMSDKADSKARESIDSFKKTASYNSAHLLLNMLSKLPN</sequence>
<keyword evidence="4" id="KW-0378">Hydrolase</keyword>
<dbReference type="InterPro" id="IPR010049">
    <property type="entry name" value="MTA_SAH_Nsdase"/>
</dbReference>
<dbReference type="EMBL" id="CP030850">
    <property type="protein sequence ID" value="AXE19398.1"/>
    <property type="molecule type" value="Genomic_DNA"/>
</dbReference>
<dbReference type="OrthoDB" id="9792278at2"/>
<dbReference type="Gene3D" id="3.40.50.1580">
    <property type="entry name" value="Nucleoside phosphorylase domain"/>
    <property type="match status" value="1"/>
</dbReference>
<reference evidence="7 8" key="1">
    <citation type="submission" date="2018-07" db="EMBL/GenBank/DDBJ databases">
        <title>Genome sequencing of Runella.</title>
        <authorList>
            <person name="Baek M.-G."/>
            <person name="Yi H."/>
        </authorList>
    </citation>
    <scope>NUCLEOTIDE SEQUENCE [LARGE SCALE GENOMIC DNA]</scope>
    <source>
        <strain evidence="7 8">HYN0085</strain>
    </source>
</reference>
<dbReference type="InterPro" id="IPR035994">
    <property type="entry name" value="Nucleoside_phosphorylase_sf"/>
</dbReference>
<dbReference type="UniPathway" id="UPA00904">
    <property type="reaction ID" value="UER00871"/>
</dbReference>
<evidence type="ECO:0000256" key="5">
    <source>
        <dbReference type="ARBA" id="ARBA00023167"/>
    </source>
</evidence>
<organism evidence="7 8">
    <name type="scientific">Runella rosea</name>
    <dbReference type="NCBI Taxonomy" id="2259595"/>
    <lineage>
        <taxon>Bacteria</taxon>
        <taxon>Pseudomonadati</taxon>
        <taxon>Bacteroidota</taxon>
        <taxon>Cytophagia</taxon>
        <taxon>Cytophagales</taxon>
        <taxon>Spirosomataceae</taxon>
        <taxon>Runella</taxon>
    </lineage>
</organism>
<dbReference type="KEGG" id="run:DR864_17440"/>
<dbReference type="PANTHER" id="PTHR46832:SF1">
    <property type="entry name" value="5'-METHYLTHIOADENOSINE_S-ADENOSYLHOMOCYSTEINE NUCLEOSIDASE"/>
    <property type="match status" value="1"/>
</dbReference>
<keyword evidence="8" id="KW-1185">Reference proteome</keyword>
<evidence type="ECO:0000256" key="1">
    <source>
        <dbReference type="ARBA" id="ARBA00004945"/>
    </source>
</evidence>
<accession>A0A344TL77</accession>
<dbReference type="Pfam" id="PF01048">
    <property type="entry name" value="PNP_UDP_1"/>
    <property type="match status" value="1"/>
</dbReference>